<evidence type="ECO:0000256" key="4">
    <source>
        <dbReference type="ARBA" id="ARBA00022989"/>
    </source>
</evidence>
<evidence type="ECO:0000313" key="7">
    <source>
        <dbReference type="EMBL" id="SMC47457.1"/>
    </source>
</evidence>
<gene>
    <name evidence="7" type="ORF">SAMN02745168_1062</name>
</gene>
<dbReference type="Pfam" id="PF03788">
    <property type="entry name" value="LrgA"/>
    <property type="match status" value="1"/>
</dbReference>
<keyword evidence="3 6" id="KW-0812">Transmembrane</keyword>
<reference evidence="7 8" key="1">
    <citation type="submission" date="2017-04" db="EMBL/GenBank/DDBJ databases">
        <authorList>
            <person name="Afonso C.L."/>
            <person name="Miller P.J."/>
            <person name="Scott M.A."/>
            <person name="Spackman E."/>
            <person name="Goraichik I."/>
            <person name="Dimitrov K.M."/>
            <person name="Suarez D.L."/>
            <person name="Swayne D.E."/>
        </authorList>
    </citation>
    <scope>NUCLEOTIDE SEQUENCE [LARGE SCALE GENOMIC DNA]</scope>
    <source>
        <strain evidence="7 8">DSM 12816</strain>
    </source>
</reference>
<dbReference type="InterPro" id="IPR005538">
    <property type="entry name" value="LrgA/CidA"/>
</dbReference>
<sequence>MEILRQIGVILGVCLAGVLLSSFLPLPVPANVLGIVLLFALLCLRIVKPSHIEKTGDFLLRNMSFFFIPASVGIMEYYAVVKDHLVLLLLICAITAVLTFAVTAYTVTAIIRLQERRKKKGE</sequence>
<evidence type="ECO:0000256" key="6">
    <source>
        <dbReference type="SAM" id="Phobius"/>
    </source>
</evidence>
<comment type="subcellular location">
    <subcellularLocation>
        <location evidence="1">Cell membrane</location>
        <topology evidence="1">Multi-pass membrane protein</topology>
    </subcellularLocation>
</comment>
<keyword evidence="8" id="KW-1185">Reference proteome</keyword>
<feature type="transmembrane region" description="Helical" evidence="6">
    <location>
        <begin position="59"/>
        <end position="79"/>
    </location>
</feature>
<dbReference type="EMBL" id="FWXW01000002">
    <property type="protein sequence ID" value="SMC47457.1"/>
    <property type="molecule type" value="Genomic_DNA"/>
</dbReference>
<proteinExistence type="predicted"/>
<evidence type="ECO:0000313" key="8">
    <source>
        <dbReference type="Proteomes" id="UP000192790"/>
    </source>
</evidence>
<dbReference type="RefSeq" id="WP_084233928.1">
    <property type="nucleotide sequence ID" value="NZ_FWXW01000002.1"/>
</dbReference>
<organism evidence="7 8">
    <name type="scientific">Papillibacter cinnamivorans DSM 12816</name>
    <dbReference type="NCBI Taxonomy" id="1122930"/>
    <lineage>
        <taxon>Bacteria</taxon>
        <taxon>Bacillati</taxon>
        <taxon>Bacillota</taxon>
        <taxon>Clostridia</taxon>
        <taxon>Eubacteriales</taxon>
        <taxon>Oscillospiraceae</taxon>
        <taxon>Papillibacter</taxon>
    </lineage>
</organism>
<keyword evidence="5 6" id="KW-0472">Membrane</keyword>
<evidence type="ECO:0000256" key="1">
    <source>
        <dbReference type="ARBA" id="ARBA00004651"/>
    </source>
</evidence>
<dbReference type="Proteomes" id="UP000192790">
    <property type="component" value="Unassembled WGS sequence"/>
</dbReference>
<accession>A0A1W1ZGD8</accession>
<name>A0A1W1ZGD8_9FIRM</name>
<dbReference type="STRING" id="1122930.SAMN02745168_1062"/>
<evidence type="ECO:0000256" key="3">
    <source>
        <dbReference type="ARBA" id="ARBA00022692"/>
    </source>
</evidence>
<evidence type="ECO:0000256" key="2">
    <source>
        <dbReference type="ARBA" id="ARBA00022475"/>
    </source>
</evidence>
<keyword evidence="2" id="KW-1003">Cell membrane</keyword>
<feature type="transmembrane region" description="Helical" evidence="6">
    <location>
        <begin position="30"/>
        <end position="47"/>
    </location>
</feature>
<feature type="transmembrane region" description="Helical" evidence="6">
    <location>
        <begin position="7"/>
        <end position="24"/>
    </location>
</feature>
<feature type="transmembrane region" description="Helical" evidence="6">
    <location>
        <begin position="85"/>
        <end position="111"/>
    </location>
</feature>
<keyword evidence="4 6" id="KW-1133">Transmembrane helix</keyword>
<dbReference type="GO" id="GO:0005886">
    <property type="term" value="C:plasma membrane"/>
    <property type="evidence" value="ECO:0007669"/>
    <property type="project" value="UniProtKB-SubCell"/>
</dbReference>
<dbReference type="PANTHER" id="PTHR33931:SF2">
    <property type="entry name" value="HOLIN-LIKE PROTEIN CIDA"/>
    <property type="match status" value="1"/>
</dbReference>
<dbReference type="AlphaFoldDB" id="A0A1W1ZGD8"/>
<protein>
    <submittedName>
        <fullName evidence="7">Holin-like protein</fullName>
    </submittedName>
</protein>
<dbReference type="PANTHER" id="PTHR33931">
    <property type="entry name" value="HOLIN-LIKE PROTEIN CIDA-RELATED"/>
    <property type="match status" value="1"/>
</dbReference>
<dbReference type="OrthoDB" id="3176438at2"/>
<evidence type="ECO:0000256" key="5">
    <source>
        <dbReference type="ARBA" id="ARBA00023136"/>
    </source>
</evidence>